<accession>A0A1M6AEK3</accession>
<dbReference type="AlphaFoldDB" id="A0A1M6AEK3"/>
<name>A0A1M6AEK3_9FIRM</name>
<sequence>MTHVSSFVIIRHRKAVEIVNWYKDLYVGEGAAEIKNLIVRNIKKHKPQTGVYVLTLPENTSETLDIYHAITLLGKEDMNPDVWIIGIALGKKESYEVMEKIVMDCYSQTGSFNVHNYIRYGLRKI</sequence>
<keyword evidence="2" id="KW-1185">Reference proteome</keyword>
<dbReference type="EMBL" id="FQYT01000002">
    <property type="protein sequence ID" value="SHI34889.1"/>
    <property type="molecule type" value="Genomic_DNA"/>
</dbReference>
<dbReference type="STRING" id="1122934.SAMN02745691_00147"/>
<evidence type="ECO:0000313" key="1">
    <source>
        <dbReference type="EMBL" id="SHI34889.1"/>
    </source>
</evidence>
<gene>
    <name evidence="1" type="ORF">SAMN02745691_00147</name>
</gene>
<evidence type="ECO:0000313" key="2">
    <source>
        <dbReference type="Proteomes" id="UP000184342"/>
    </source>
</evidence>
<protein>
    <submittedName>
        <fullName evidence="1">Uncharacterized protein</fullName>
    </submittedName>
</protein>
<reference evidence="1 2" key="1">
    <citation type="submission" date="2016-11" db="EMBL/GenBank/DDBJ databases">
        <authorList>
            <person name="Jaros S."/>
            <person name="Januszkiewicz K."/>
            <person name="Wedrychowicz H."/>
        </authorList>
    </citation>
    <scope>NUCLEOTIDE SEQUENCE [LARGE SCALE GENOMIC DNA]</scope>
    <source>
        <strain evidence="1 2">DSM 15970</strain>
    </source>
</reference>
<organism evidence="1 2">
    <name type="scientific">Parasporobacterium paucivorans DSM 15970</name>
    <dbReference type="NCBI Taxonomy" id="1122934"/>
    <lineage>
        <taxon>Bacteria</taxon>
        <taxon>Bacillati</taxon>
        <taxon>Bacillota</taxon>
        <taxon>Clostridia</taxon>
        <taxon>Lachnospirales</taxon>
        <taxon>Lachnospiraceae</taxon>
        <taxon>Parasporobacterium</taxon>
    </lineage>
</organism>
<proteinExistence type="predicted"/>
<dbReference type="Proteomes" id="UP000184342">
    <property type="component" value="Unassembled WGS sequence"/>
</dbReference>